<dbReference type="SFLD" id="SFLDS00003">
    <property type="entry name" value="Haloacid_Dehalogenase"/>
    <property type="match status" value="1"/>
</dbReference>
<keyword evidence="2" id="KW-1185">Reference proteome</keyword>
<reference evidence="1 2" key="1">
    <citation type="submission" date="2024-04" db="EMBL/GenBank/DDBJ databases">
        <title>Tritrichomonas musculus Genome.</title>
        <authorList>
            <person name="Alves-Ferreira E."/>
            <person name="Grigg M."/>
            <person name="Lorenzi H."/>
            <person name="Galac M."/>
        </authorList>
    </citation>
    <scope>NUCLEOTIDE SEQUENCE [LARGE SCALE GENOMIC DNA]</scope>
    <source>
        <strain evidence="1 2">EAF2021</strain>
    </source>
</reference>
<dbReference type="InterPro" id="IPR041492">
    <property type="entry name" value="HAD_2"/>
</dbReference>
<dbReference type="InterPro" id="IPR023198">
    <property type="entry name" value="PGP-like_dom2"/>
</dbReference>
<comment type="caution">
    <text evidence="1">The sequence shown here is derived from an EMBL/GenBank/DDBJ whole genome shotgun (WGS) entry which is preliminary data.</text>
</comment>
<dbReference type="Proteomes" id="UP001470230">
    <property type="component" value="Unassembled WGS sequence"/>
</dbReference>
<dbReference type="Gene3D" id="3.40.50.1000">
    <property type="entry name" value="HAD superfamily/HAD-like"/>
    <property type="match status" value="1"/>
</dbReference>
<proteinExistence type="predicted"/>
<dbReference type="InterPro" id="IPR006439">
    <property type="entry name" value="HAD-SF_hydro_IA"/>
</dbReference>
<dbReference type="EMBL" id="JAPFFF010000013">
    <property type="protein sequence ID" value="KAK8871782.1"/>
    <property type="molecule type" value="Genomic_DNA"/>
</dbReference>
<dbReference type="NCBIfam" id="TIGR01509">
    <property type="entry name" value="HAD-SF-IA-v3"/>
    <property type="match status" value="1"/>
</dbReference>
<evidence type="ECO:0000313" key="2">
    <source>
        <dbReference type="Proteomes" id="UP001470230"/>
    </source>
</evidence>
<dbReference type="SUPFAM" id="SSF56784">
    <property type="entry name" value="HAD-like"/>
    <property type="match status" value="1"/>
</dbReference>
<name>A0ABR2J1K5_9EUKA</name>
<dbReference type="PANTHER" id="PTHR18901">
    <property type="entry name" value="2-DEOXYGLUCOSE-6-PHOSPHATE PHOSPHATASE 2"/>
    <property type="match status" value="1"/>
</dbReference>
<evidence type="ECO:0000313" key="1">
    <source>
        <dbReference type="EMBL" id="KAK8871782.1"/>
    </source>
</evidence>
<protein>
    <submittedName>
        <fullName evidence="1">Pseudouridine-5'-phosphatase</fullName>
    </submittedName>
</protein>
<dbReference type="PANTHER" id="PTHR18901:SF38">
    <property type="entry name" value="PSEUDOURIDINE-5'-PHOSPHATASE"/>
    <property type="match status" value="1"/>
</dbReference>
<dbReference type="InterPro" id="IPR023214">
    <property type="entry name" value="HAD_sf"/>
</dbReference>
<dbReference type="Gene3D" id="1.10.150.240">
    <property type="entry name" value="Putative phosphatase, domain 2"/>
    <property type="match status" value="1"/>
</dbReference>
<dbReference type="SFLD" id="SFLDG01129">
    <property type="entry name" value="C1.5:_HAD__Beta-PGM__Phosphata"/>
    <property type="match status" value="1"/>
</dbReference>
<dbReference type="NCBIfam" id="TIGR01549">
    <property type="entry name" value="HAD-SF-IA-v1"/>
    <property type="match status" value="1"/>
</dbReference>
<dbReference type="Pfam" id="PF13419">
    <property type="entry name" value="HAD_2"/>
    <property type="match status" value="1"/>
</dbReference>
<organism evidence="1 2">
    <name type="scientific">Tritrichomonas musculus</name>
    <dbReference type="NCBI Taxonomy" id="1915356"/>
    <lineage>
        <taxon>Eukaryota</taxon>
        <taxon>Metamonada</taxon>
        <taxon>Parabasalia</taxon>
        <taxon>Tritrichomonadida</taxon>
        <taxon>Tritrichomonadidae</taxon>
        <taxon>Tritrichomonas</taxon>
    </lineage>
</organism>
<sequence>MACWPNPIKAIIFDNDGTFLDTNWAYIDAINLVVGQPMSQEFFNSINGTGAKAASKKIVAEFKLNMTPDEFLSKRDAIVSKLLIKSKPFPGVVELARRFKKMGYKIGLATSADADKTKIKFSNQPDILNIFDVVLTSSDASKLKPDPEIFLKCAEKLGNFDPSNVLVFEDAYNGISAANNAGMASAFFANGNNDYDKLFEQFKCSPSYVFQTYDSFDMSKFIWS</sequence>
<dbReference type="InterPro" id="IPR036412">
    <property type="entry name" value="HAD-like_sf"/>
</dbReference>
<accession>A0ABR2J1K5</accession>
<gene>
    <name evidence="1" type="ORF">M9Y10_007523</name>
</gene>